<reference evidence="1 2" key="1">
    <citation type="submission" date="2018-08" db="EMBL/GenBank/DDBJ databases">
        <title>A genome reference for cultivated species of the human gut microbiota.</title>
        <authorList>
            <person name="Zou Y."/>
            <person name="Xue W."/>
            <person name="Luo G."/>
        </authorList>
    </citation>
    <scope>NUCLEOTIDE SEQUENCE [LARGE SCALE GENOMIC DNA]</scope>
    <source>
        <strain evidence="1 2">AM42-38</strain>
    </source>
</reference>
<comment type="caution">
    <text evidence="1">The sequence shown here is derived from an EMBL/GenBank/DDBJ whole genome shotgun (WGS) entry which is preliminary data.</text>
</comment>
<sequence>MYSDKDRQFRVWKVRFRLLNIGCLPAGNLKRMNQTGEALTETSETASLNGLVGTFVHQIEGKSRRMFAKPRSELYFCKEKEKTQT</sequence>
<gene>
    <name evidence="1" type="ORF">DW921_05670</name>
</gene>
<protein>
    <submittedName>
        <fullName evidence="1">Uncharacterized protein</fullName>
    </submittedName>
</protein>
<accession>A0A413T196</accession>
<dbReference type="AlphaFoldDB" id="A0A413T196"/>
<evidence type="ECO:0000313" key="1">
    <source>
        <dbReference type="EMBL" id="RHA76671.1"/>
    </source>
</evidence>
<dbReference type="Proteomes" id="UP000283855">
    <property type="component" value="Unassembled WGS sequence"/>
</dbReference>
<organism evidence="1 2">
    <name type="scientific">Phocaeicola coprophilus</name>
    <dbReference type="NCBI Taxonomy" id="387090"/>
    <lineage>
        <taxon>Bacteria</taxon>
        <taxon>Pseudomonadati</taxon>
        <taxon>Bacteroidota</taxon>
        <taxon>Bacteroidia</taxon>
        <taxon>Bacteroidales</taxon>
        <taxon>Bacteroidaceae</taxon>
        <taxon>Phocaeicola</taxon>
    </lineage>
</organism>
<evidence type="ECO:0000313" key="2">
    <source>
        <dbReference type="Proteomes" id="UP000283855"/>
    </source>
</evidence>
<dbReference type="EMBL" id="QSFT01000009">
    <property type="protein sequence ID" value="RHA76671.1"/>
    <property type="molecule type" value="Genomic_DNA"/>
</dbReference>
<proteinExistence type="predicted"/>
<name>A0A413T196_9BACT</name>